<accession>A0ABP2PEE1</accession>
<evidence type="ECO:0000313" key="3">
    <source>
        <dbReference type="Proteomes" id="UP000004980"/>
    </source>
</evidence>
<comment type="caution">
    <text evidence="2">The sequence shown here is derived from an EMBL/GenBank/DDBJ whole genome shotgun (WGS) entry which is preliminary data.</text>
</comment>
<feature type="region of interest" description="Disordered" evidence="1">
    <location>
        <begin position="49"/>
        <end position="74"/>
    </location>
</feature>
<dbReference type="EMBL" id="AKAU01000205">
    <property type="protein sequence ID" value="EIM96179.1"/>
    <property type="molecule type" value="Genomic_DNA"/>
</dbReference>
<evidence type="ECO:0000313" key="2">
    <source>
        <dbReference type="EMBL" id="EIM96179.1"/>
    </source>
</evidence>
<keyword evidence="3" id="KW-1185">Reference proteome</keyword>
<evidence type="ECO:0000256" key="1">
    <source>
        <dbReference type="SAM" id="MobiDB-lite"/>
    </source>
</evidence>
<organism evidence="2 3">
    <name type="scientific">Paraburkholderia hospita</name>
    <dbReference type="NCBI Taxonomy" id="169430"/>
    <lineage>
        <taxon>Bacteria</taxon>
        <taxon>Pseudomonadati</taxon>
        <taxon>Pseudomonadota</taxon>
        <taxon>Betaproteobacteria</taxon>
        <taxon>Burkholderiales</taxon>
        <taxon>Burkholderiaceae</taxon>
        <taxon>Paraburkholderia</taxon>
    </lineage>
</organism>
<gene>
    <name evidence="2" type="ORF">WQE_35445</name>
</gene>
<proteinExistence type="predicted"/>
<dbReference type="Proteomes" id="UP000004980">
    <property type="component" value="Unassembled WGS sequence"/>
</dbReference>
<protein>
    <submittedName>
        <fullName evidence="2">Uncharacterized protein</fullName>
    </submittedName>
</protein>
<reference evidence="2 3" key="1">
    <citation type="journal article" date="2012" name="J. Bacteriol.">
        <title>Draft Genome Sequence of the Soil Bacterium Burkholderia terrae Strain BS001, Which Interacts with Fungal Surface Structures.</title>
        <authorList>
            <person name="Nazir R."/>
            <person name="Hansen M.A."/>
            <person name="Sorensen S."/>
            <person name="van Elsas J.D."/>
        </authorList>
    </citation>
    <scope>NUCLEOTIDE SEQUENCE [LARGE SCALE GENOMIC DNA]</scope>
    <source>
        <strain evidence="2 3">BS001</strain>
    </source>
</reference>
<name>A0ABP2PEE1_9BURK</name>
<sequence>MRREPVEAARATVAPDTAAQGLTRRHLLTLDVVFGAAAGGGLMLGVTRPASGPGHGTRFARCGRGKRSDASRCR</sequence>